<dbReference type="PANTHER" id="PTHR22924:SF39">
    <property type="entry name" value="NON-SYMBIOTIC HEMOGLOBIN 1"/>
    <property type="match status" value="1"/>
</dbReference>
<evidence type="ECO:0000256" key="2">
    <source>
        <dbReference type="ARBA" id="ARBA00007609"/>
    </source>
</evidence>
<accession>A0A9P0YHH5</accession>
<evidence type="ECO:0000256" key="4">
    <source>
        <dbReference type="ARBA" id="ARBA00022723"/>
    </source>
</evidence>
<evidence type="ECO:0000256" key="6">
    <source>
        <dbReference type="ARBA" id="ARBA00023004"/>
    </source>
</evidence>
<keyword evidence="3" id="KW-0349">Heme</keyword>
<dbReference type="GO" id="GO:0019825">
    <property type="term" value="F:oxygen binding"/>
    <property type="evidence" value="ECO:0007669"/>
    <property type="project" value="InterPro"/>
</dbReference>
<keyword evidence="5" id="KW-0560">Oxidoreductase</keyword>
<comment type="caution">
    <text evidence="9">The sequence shown here is derived from an EMBL/GenBank/DDBJ whole genome shotgun (WGS) entry which is preliminary data.</text>
</comment>
<dbReference type="InterPro" id="IPR012292">
    <property type="entry name" value="Globin/Proto"/>
</dbReference>
<dbReference type="Gene3D" id="1.10.490.10">
    <property type="entry name" value="Globins"/>
    <property type="match status" value="1"/>
</dbReference>
<dbReference type="GO" id="GO:0016491">
    <property type="term" value="F:oxidoreductase activity"/>
    <property type="evidence" value="ECO:0007669"/>
    <property type="project" value="UniProtKB-KW"/>
</dbReference>
<dbReference type="EMBL" id="CAMAPE010000004">
    <property type="protein sequence ID" value="CAH9056182.1"/>
    <property type="molecule type" value="Genomic_DNA"/>
</dbReference>
<evidence type="ECO:0000256" key="1">
    <source>
        <dbReference type="ARBA" id="ARBA00001970"/>
    </source>
</evidence>
<dbReference type="PROSITE" id="PS01033">
    <property type="entry name" value="GLOBIN"/>
    <property type="match status" value="1"/>
</dbReference>
<dbReference type="AlphaFoldDB" id="A0A9P0YHH5"/>
<dbReference type="InterPro" id="IPR000971">
    <property type="entry name" value="Globin"/>
</dbReference>
<reference evidence="9" key="1">
    <citation type="submission" date="2022-07" db="EMBL/GenBank/DDBJ databases">
        <authorList>
            <person name="Macas J."/>
            <person name="Novak P."/>
            <person name="Neumann P."/>
        </authorList>
    </citation>
    <scope>NUCLEOTIDE SEQUENCE</scope>
</reference>
<feature type="domain" description="Globin" evidence="8">
    <location>
        <begin position="2"/>
        <end position="152"/>
    </location>
</feature>
<evidence type="ECO:0000256" key="7">
    <source>
        <dbReference type="ARBA" id="ARBA00048118"/>
    </source>
</evidence>
<organism evidence="9 10">
    <name type="scientific">Cuscuta europaea</name>
    <name type="common">European dodder</name>
    <dbReference type="NCBI Taxonomy" id="41803"/>
    <lineage>
        <taxon>Eukaryota</taxon>
        <taxon>Viridiplantae</taxon>
        <taxon>Streptophyta</taxon>
        <taxon>Embryophyta</taxon>
        <taxon>Tracheophyta</taxon>
        <taxon>Spermatophyta</taxon>
        <taxon>Magnoliopsida</taxon>
        <taxon>eudicotyledons</taxon>
        <taxon>Gunneridae</taxon>
        <taxon>Pentapetalae</taxon>
        <taxon>asterids</taxon>
        <taxon>lamiids</taxon>
        <taxon>Solanales</taxon>
        <taxon>Convolvulaceae</taxon>
        <taxon>Cuscuteae</taxon>
        <taxon>Cuscuta</taxon>
        <taxon>Cuscuta subgen. Cuscuta</taxon>
    </lineage>
</organism>
<dbReference type="OrthoDB" id="436496at2759"/>
<dbReference type="GO" id="GO:0020037">
    <property type="term" value="F:heme binding"/>
    <property type="evidence" value="ECO:0007669"/>
    <property type="project" value="InterPro"/>
</dbReference>
<comment type="similarity">
    <text evidence="2">Belongs to the plant globin family.</text>
</comment>
<dbReference type="GO" id="GO:0046872">
    <property type="term" value="F:metal ion binding"/>
    <property type="evidence" value="ECO:0007669"/>
    <property type="project" value="UniProtKB-KW"/>
</dbReference>
<comment type="catalytic activity">
    <reaction evidence="7">
        <text>Fe(III)-heme b-[protein] + nitric oxide + H2O = Fe(II)-heme b-[protein] + nitrite + 2 H(+)</text>
        <dbReference type="Rhea" id="RHEA:77711"/>
        <dbReference type="Rhea" id="RHEA-COMP:18975"/>
        <dbReference type="Rhea" id="RHEA-COMP:18976"/>
        <dbReference type="ChEBI" id="CHEBI:15377"/>
        <dbReference type="ChEBI" id="CHEBI:15378"/>
        <dbReference type="ChEBI" id="CHEBI:16301"/>
        <dbReference type="ChEBI" id="CHEBI:16480"/>
        <dbReference type="ChEBI" id="CHEBI:55376"/>
        <dbReference type="ChEBI" id="CHEBI:60344"/>
    </reaction>
    <physiologicalReaction direction="right-to-left" evidence="7">
        <dbReference type="Rhea" id="RHEA:77713"/>
    </physiologicalReaction>
</comment>
<dbReference type="SUPFAM" id="SSF46458">
    <property type="entry name" value="Globin-like"/>
    <property type="match status" value="1"/>
</dbReference>
<evidence type="ECO:0000259" key="8">
    <source>
        <dbReference type="PROSITE" id="PS01033"/>
    </source>
</evidence>
<dbReference type="Pfam" id="PF00042">
    <property type="entry name" value="Globin"/>
    <property type="match status" value="1"/>
</dbReference>
<keyword evidence="6" id="KW-0408">Iron</keyword>
<evidence type="ECO:0000313" key="9">
    <source>
        <dbReference type="EMBL" id="CAH9056182.1"/>
    </source>
</evidence>
<dbReference type="PRINTS" id="PR00188">
    <property type="entry name" value="PLANTGLOBIN"/>
</dbReference>
<keyword evidence="4" id="KW-0479">Metal-binding</keyword>
<protein>
    <recommendedName>
        <fullName evidence="8">Globin domain-containing protein</fullName>
    </recommendedName>
</protein>
<name>A0A9P0YHH5_CUSEU</name>
<comment type="cofactor">
    <cofactor evidence="1">
        <name>heme b</name>
        <dbReference type="ChEBI" id="CHEBI:60344"/>
    </cofactor>
</comment>
<dbReference type="InterPro" id="IPR009050">
    <property type="entry name" value="Globin-like_sf"/>
</dbReference>
<evidence type="ECO:0000256" key="5">
    <source>
        <dbReference type="ARBA" id="ARBA00023002"/>
    </source>
</evidence>
<dbReference type="PANTHER" id="PTHR22924">
    <property type="entry name" value="LEGHEMOGLOBIN-RELATED"/>
    <property type="match status" value="1"/>
</dbReference>
<keyword evidence="10" id="KW-1185">Reference proteome</keyword>
<evidence type="ECO:0000256" key="3">
    <source>
        <dbReference type="ARBA" id="ARBA00022617"/>
    </source>
</evidence>
<proteinExistence type="inferred from homology"/>
<dbReference type="Proteomes" id="UP001152484">
    <property type="component" value="Unassembled WGS sequence"/>
</dbReference>
<dbReference type="InterPro" id="IPR001032">
    <property type="entry name" value="Leghaemoglobin-like"/>
</dbReference>
<gene>
    <name evidence="9" type="ORF">CEURO_LOCUS878</name>
</gene>
<sequence length="153" mass="17252">MSFTEEQEALVVKSWESMKKDAGDWSLKLFLKIFEIAPSTKELFSFLRDAGDVPLDQNAKLKAHAKTVFVMTCEAAVKLRKEGKVVVRESTLKRLGATHSKYGIVDAHFEVTRYALLETIKTAIPEMWSAEMSDAWGVAYDHLVEAIKAEMKP</sequence>
<evidence type="ECO:0000313" key="10">
    <source>
        <dbReference type="Proteomes" id="UP001152484"/>
    </source>
</evidence>